<dbReference type="Gene3D" id="3.40.462.20">
    <property type="match status" value="1"/>
</dbReference>
<dbReference type="Gene3D" id="3.30.465.10">
    <property type="match status" value="1"/>
</dbReference>
<dbReference type="PANTHER" id="PTHR42973">
    <property type="entry name" value="BINDING OXIDOREDUCTASE, PUTATIVE (AFU_ORTHOLOGUE AFUA_1G17690)-RELATED"/>
    <property type="match status" value="1"/>
</dbReference>
<comment type="similarity">
    <text evidence="1">Belongs to the oxygen-dependent FAD-linked oxidoreductase family.</text>
</comment>
<dbReference type="InterPro" id="IPR016166">
    <property type="entry name" value="FAD-bd_PCMH"/>
</dbReference>
<feature type="domain" description="FAD-binding PCMH-type" evidence="5">
    <location>
        <begin position="33"/>
        <end position="199"/>
    </location>
</feature>
<dbReference type="InterPro" id="IPR036318">
    <property type="entry name" value="FAD-bd_PCMH-like_sf"/>
</dbReference>
<dbReference type="EMBL" id="AZNH01000096">
    <property type="protein sequence ID" value="KID82226.1"/>
    <property type="molecule type" value="Genomic_DNA"/>
</dbReference>
<evidence type="ECO:0000256" key="1">
    <source>
        <dbReference type="ARBA" id="ARBA00005466"/>
    </source>
</evidence>
<gene>
    <name evidence="6" type="ORF">MGU_10441</name>
</gene>
<reference evidence="6 7" key="1">
    <citation type="journal article" date="2014" name="Proc. Natl. Acad. Sci. U.S.A.">
        <title>Trajectory and genomic determinants of fungal-pathogen speciation and host adaptation.</title>
        <authorList>
            <person name="Hu X."/>
            <person name="Xiao G."/>
            <person name="Zheng P."/>
            <person name="Shang Y."/>
            <person name="Su Y."/>
            <person name="Zhang X."/>
            <person name="Liu X."/>
            <person name="Zhan S."/>
            <person name="St Leger R.J."/>
            <person name="Wang C."/>
        </authorList>
    </citation>
    <scope>NUCLEOTIDE SEQUENCE [LARGE SCALE GENOMIC DNA]</scope>
    <source>
        <strain evidence="6 7">ARSEF 977</strain>
    </source>
</reference>
<dbReference type="PANTHER" id="PTHR42973:SF7">
    <property type="entry name" value="FAD-BINDING PCMH-TYPE DOMAIN-CONTAINING PROTEIN"/>
    <property type="match status" value="1"/>
</dbReference>
<name>A0A0B4GXI6_METGA</name>
<evidence type="ECO:0000259" key="5">
    <source>
        <dbReference type="PROSITE" id="PS51387"/>
    </source>
</evidence>
<organism evidence="6 7">
    <name type="scientific">Metarhizium guizhouense (strain ARSEF 977)</name>
    <dbReference type="NCBI Taxonomy" id="1276136"/>
    <lineage>
        <taxon>Eukaryota</taxon>
        <taxon>Fungi</taxon>
        <taxon>Dikarya</taxon>
        <taxon>Ascomycota</taxon>
        <taxon>Pezizomycotina</taxon>
        <taxon>Sordariomycetes</taxon>
        <taxon>Hypocreomycetidae</taxon>
        <taxon>Hypocreales</taxon>
        <taxon>Clavicipitaceae</taxon>
        <taxon>Metarhizium</taxon>
    </lineage>
</organism>
<protein>
    <submittedName>
        <fullName evidence="6">D-lactate dehydrogenase</fullName>
    </submittedName>
</protein>
<dbReference type="GO" id="GO:0071949">
    <property type="term" value="F:FAD binding"/>
    <property type="evidence" value="ECO:0007669"/>
    <property type="project" value="InterPro"/>
</dbReference>
<evidence type="ECO:0000256" key="2">
    <source>
        <dbReference type="ARBA" id="ARBA00022630"/>
    </source>
</evidence>
<dbReference type="OrthoDB" id="407275at2759"/>
<sequence length="459" mass="49314">MMEAFLQRSAIPHYTPESPNFGFHQGSYSGVHQDKKASIVVLPETPKQVAETVKQAVATNLPVVVRGGGHDPYGRWTVAGAILLDLRNLNRVTVDFESQTARVYGGTTMVKVLEVLKQHGFQAAASACATVGYTGWALVGGMGPFMSSYGLGADQIVGAEVVDANGELVEADERLLKGLRGGGGSLAIVTELVIKIYPLMEIQAGILIYDSADMRKTIYNVFTKFAALLHDYHDKLPSKLAVLPGVLMMPNLGPVAGAIIIWNGPADDESKAWIGRIANLAHLMPGTPGADTAITTTTAYDFFTHLNTMLPATVTGKCHTATVSSFTPEVIANLAESAATIPAGFTGGMNMHILRADSPSCSDHVPASVLPYRKPHIMLEILGYGSDEESSKQAARWALETRNRFFASEDSMRGTYLPLTAPEFLDLDETYGDNLAELKRIKAEVDPNGVFKHTVPALI</sequence>
<dbReference type="PROSITE" id="PS51387">
    <property type="entry name" value="FAD_PCMH"/>
    <property type="match status" value="1"/>
</dbReference>
<dbReference type="AlphaFoldDB" id="A0A0B4GXI6"/>
<dbReference type="GO" id="GO:0016491">
    <property type="term" value="F:oxidoreductase activity"/>
    <property type="evidence" value="ECO:0007669"/>
    <property type="project" value="UniProtKB-KW"/>
</dbReference>
<keyword evidence="7" id="KW-1185">Reference proteome</keyword>
<keyword evidence="2" id="KW-0285">Flavoprotein</keyword>
<dbReference type="Proteomes" id="UP000031192">
    <property type="component" value="Unassembled WGS sequence"/>
</dbReference>
<dbReference type="SUPFAM" id="SSF56176">
    <property type="entry name" value="FAD-binding/transporter-associated domain-like"/>
    <property type="match status" value="1"/>
</dbReference>
<evidence type="ECO:0000313" key="7">
    <source>
        <dbReference type="Proteomes" id="UP000031192"/>
    </source>
</evidence>
<evidence type="ECO:0000256" key="3">
    <source>
        <dbReference type="ARBA" id="ARBA00022827"/>
    </source>
</evidence>
<keyword evidence="3" id="KW-0274">FAD</keyword>
<proteinExistence type="inferred from homology"/>
<dbReference type="Pfam" id="PF01565">
    <property type="entry name" value="FAD_binding_4"/>
    <property type="match status" value="1"/>
</dbReference>
<accession>A0A0B4GXI6</accession>
<dbReference type="InterPro" id="IPR016167">
    <property type="entry name" value="FAD-bd_PCMH_sub1"/>
</dbReference>
<dbReference type="Gene3D" id="3.30.43.10">
    <property type="entry name" value="Uridine Diphospho-n-acetylenolpyruvylglucosamine Reductase, domain 2"/>
    <property type="match status" value="1"/>
</dbReference>
<dbReference type="InterPro" id="IPR006094">
    <property type="entry name" value="Oxid_FAD_bind_N"/>
</dbReference>
<dbReference type="HOGENOM" id="CLU_018354_10_0_1"/>
<dbReference type="InterPro" id="IPR012951">
    <property type="entry name" value="BBE"/>
</dbReference>
<evidence type="ECO:0000313" key="6">
    <source>
        <dbReference type="EMBL" id="KID82226.1"/>
    </source>
</evidence>
<dbReference type="Pfam" id="PF08031">
    <property type="entry name" value="BBE"/>
    <property type="match status" value="1"/>
</dbReference>
<dbReference type="InterPro" id="IPR016169">
    <property type="entry name" value="FAD-bd_PCMH_sub2"/>
</dbReference>
<comment type="caution">
    <text evidence="6">The sequence shown here is derived from an EMBL/GenBank/DDBJ whole genome shotgun (WGS) entry which is preliminary data.</text>
</comment>
<keyword evidence="4" id="KW-0560">Oxidoreductase</keyword>
<dbReference type="InterPro" id="IPR050416">
    <property type="entry name" value="FAD-linked_Oxidoreductase"/>
</dbReference>
<evidence type="ECO:0000256" key="4">
    <source>
        <dbReference type="ARBA" id="ARBA00023002"/>
    </source>
</evidence>